<organism evidence="1 2">
    <name type="scientific">Sphingosinicella rhizophila</name>
    <dbReference type="NCBI Taxonomy" id="3050082"/>
    <lineage>
        <taxon>Bacteria</taxon>
        <taxon>Pseudomonadati</taxon>
        <taxon>Pseudomonadota</taxon>
        <taxon>Alphaproteobacteria</taxon>
        <taxon>Sphingomonadales</taxon>
        <taxon>Sphingosinicellaceae</taxon>
        <taxon>Sphingosinicella</taxon>
    </lineage>
</organism>
<reference evidence="1 2" key="1">
    <citation type="submission" date="2023-05" db="EMBL/GenBank/DDBJ databases">
        <authorList>
            <person name="Guo Y."/>
        </authorList>
    </citation>
    <scope>NUCLEOTIDE SEQUENCE [LARGE SCALE GENOMIC DNA]</scope>
    <source>
        <strain evidence="1 2">GR2756</strain>
    </source>
</reference>
<protein>
    <submittedName>
        <fullName evidence="1">Uncharacterized protein</fullName>
    </submittedName>
</protein>
<name>A0ABU3Q715_9SPHN</name>
<evidence type="ECO:0000313" key="2">
    <source>
        <dbReference type="Proteomes" id="UP001259572"/>
    </source>
</evidence>
<dbReference type="Proteomes" id="UP001259572">
    <property type="component" value="Unassembled WGS sequence"/>
</dbReference>
<sequence length="166" mass="18432">MPFSASVRLIRVVKTACVFARSKRALGALCALCAIATDPGKTKSAEMASKQTQRRIIVTIPLFCQNPAFPGANHIAIRFDFSANWLGRHNLIGQAQFPIGTSRSCWNYSQCQREPWLLAQLTDSTVAFIKEGDHIDGATPIYAIARAVRLHRADRRLERPLLLNSI</sequence>
<comment type="caution">
    <text evidence="1">The sequence shown here is derived from an EMBL/GenBank/DDBJ whole genome shotgun (WGS) entry which is preliminary data.</text>
</comment>
<proteinExistence type="predicted"/>
<accession>A0ABU3Q715</accession>
<keyword evidence="2" id="KW-1185">Reference proteome</keyword>
<evidence type="ECO:0000313" key="1">
    <source>
        <dbReference type="EMBL" id="MDT9599191.1"/>
    </source>
</evidence>
<gene>
    <name evidence="1" type="ORF">RQX22_09540</name>
</gene>
<dbReference type="EMBL" id="JAVUPU010000004">
    <property type="protein sequence ID" value="MDT9599191.1"/>
    <property type="molecule type" value="Genomic_DNA"/>
</dbReference>